<dbReference type="SUPFAM" id="SSF48371">
    <property type="entry name" value="ARM repeat"/>
    <property type="match status" value="1"/>
</dbReference>
<dbReference type="RefSeq" id="WP_002991032.1">
    <property type="nucleotide sequence ID" value="NZ_CP068108.1"/>
</dbReference>
<evidence type="ECO:0000313" key="1">
    <source>
        <dbReference type="EMBL" id="QQU00943.1"/>
    </source>
</evidence>
<dbReference type="EMBL" id="CP068108">
    <property type="protein sequence ID" value="QQU00943.1"/>
    <property type="molecule type" value="Genomic_DNA"/>
</dbReference>
<gene>
    <name evidence="1" type="ORF">I6I88_04100</name>
</gene>
<dbReference type="Gene3D" id="1.25.40.70">
    <property type="entry name" value="Phosphatidylinositol 3-kinase, accessory domain (PIK)"/>
    <property type="match status" value="1"/>
</dbReference>
<dbReference type="OrthoDB" id="1495003at2"/>
<dbReference type="InterPro" id="IPR016024">
    <property type="entry name" value="ARM-type_fold"/>
</dbReference>
<name>A0A9Q6Z9Q6_MYROD</name>
<dbReference type="InterPro" id="IPR042236">
    <property type="entry name" value="PI3K_accessory_sf"/>
</dbReference>
<organism evidence="1 2">
    <name type="scientific">Myroides odoratus</name>
    <name type="common">Flavobacterium odoratum</name>
    <dbReference type="NCBI Taxonomy" id="256"/>
    <lineage>
        <taxon>Bacteria</taxon>
        <taxon>Pseudomonadati</taxon>
        <taxon>Bacteroidota</taxon>
        <taxon>Flavobacteriia</taxon>
        <taxon>Flavobacteriales</taxon>
        <taxon>Flavobacteriaceae</taxon>
        <taxon>Myroides</taxon>
    </lineage>
</organism>
<dbReference type="AlphaFoldDB" id="A0A9Q6Z9Q6"/>
<protein>
    <submittedName>
        <fullName evidence="1">DUF2019 domain-containing protein</fullName>
    </submittedName>
</protein>
<evidence type="ECO:0000313" key="2">
    <source>
        <dbReference type="Proteomes" id="UP000596202"/>
    </source>
</evidence>
<dbReference type="Proteomes" id="UP000596202">
    <property type="component" value="Chromosome"/>
</dbReference>
<proteinExistence type="predicted"/>
<sequence length="116" mass="13224">MDTMMTKDNIKTKFLIEAIEWGKAIAVGDKKNVNKLHKKIQDLYTKAKELNHTNVFSELLSDPDENVRLWAATFTLKSFPDLAERTLEDLSKLTSITGLSAKTTLDLWRQGMLNLL</sequence>
<dbReference type="GeneID" id="93526818"/>
<reference evidence="1 2" key="1">
    <citation type="submission" date="2021-01" db="EMBL/GenBank/DDBJ databases">
        <title>FDA dAtabase for Regulatory Grade micrObial Sequences (FDA-ARGOS): Supporting development and validation of Infectious Disease Dx tests.</title>
        <authorList>
            <person name="Sproer C."/>
            <person name="Gronow S."/>
            <person name="Severitt S."/>
            <person name="Schroder I."/>
            <person name="Tallon L."/>
            <person name="Sadzewicz L."/>
            <person name="Zhao X."/>
            <person name="Boylan J."/>
            <person name="Ott S."/>
            <person name="Bowen H."/>
            <person name="Vavikolanu K."/>
            <person name="Mehta A."/>
            <person name="Aluvathingal J."/>
            <person name="Nadendla S."/>
            <person name="Lowell S."/>
            <person name="Myers T."/>
            <person name="Yan Y."/>
            <person name="Sichtig H."/>
        </authorList>
    </citation>
    <scope>NUCLEOTIDE SEQUENCE [LARGE SCALE GENOMIC DNA]</scope>
    <source>
        <strain evidence="1 2">FDAARGOS_1131</strain>
    </source>
</reference>
<accession>A0A9Q6Z9Q6</accession>